<dbReference type="GO" id="GO:0003735">
    <property type="term" value="F:structural constituent of ribosome"/>
    <property type="evidence" value="ECO:0007669"/>
    <property type="project" value="InterPro"/>
</dbReference>
<comment type="similarity">
    <text evidence="1 5 6">Belongs to the universal ribosomal protein uS9 family.</text>
</comment>
<dbReference type="FunFam" id="3.30.230.10:FF:000001">
    <property type="entry name" value="30S ribosomal protein S9"/>
    <property type="match status" value="1"/>
</dbReference>
<evidence type="ECO:0000256" key="3">
    <source>
        <dbReference type="ARBA" id="ARBA00023274"/>
    </source>
</evidence>
<dbReference type="GO" id="GO:0003723">
    <property type="term" value="F:RNA binding"/>
    <property type="evidence" value="ECO:0007669"/>
    <property type="project" value="TreeGrafter"/>
</dbReference>
<evidence type="ECO:0000256" key="4">
    <source>
        <dbReference type="ARBA" id="ARBA00035259"/>
    </source>
</evidence>
<dbReference type="InterPro" id="IPR014721">
    <property type="entry name" value="Ribsml_uS5_D2-typ_fold_subgr"/>
</dbReference>
<sequence>MPTYYGTGRRKEATARVFLQAGKGQITVNGREFSEYFCNRKVLEFKARRPLVVTNNQELLDVNAETYGGGVPGQADAISLGIARALLKLDPSLRIKLKREGLLKRDPRMKERKKYGLKGARRAFQYTKR</sequence>
<comment type="caution">
    <text evidence="7">The sequence shown here is derived from an EMBL/GenBank/DDBJ whole genome shotgun (WGS) entry which is preliminary data.</text>
</comment>
<dbReference type="PANTHER" id="PTHR21569:SF1">
    <property type="entry name" value="SMALL RIBOSOMAL SUBUNIT PROTEIN US9M"/>
    <property type="match status" value="1"/>
</dbReference>
<proteinExistence type="inferred from homology"/>
<dbReference type="Pfam" id="PF00380">
    <property type="entry name" value="Ribosomal_S9"/>
    <property type="match status" value="1"/>
</dbReference>
<dbReference type="SUPFAM" id="SSF54211">
    <property type="entry name" value="Ribosomal protein S5 domain 2-like"/>
    <property type="match status" value="1"/>
</dbReference>
<keyword evidence="2 5" id="KW-0689">Ribosomal protein</keyword>
<dbReference type="Gene3D" id="3.30.230.10">
    <property type="match status" value="1"/>
</dbReference>
<name>A0A1F4TM59_UNCSA</name>
<dbReference type="InterPro" id="IPR023035">
    <property type="entry name" value="Ribosomal_uS9_bac/plastid"/>
</dbReference>
<gene>
    <name evidence="5" type="primary">rpsI</name>
    <name evidence="7" type="ORF">A2462_00570</name>
</gene>
<dbReference type="AlphaFoldDB" id="A0A1F4TM59"/>
<dbReference type="GO" id="GO:0022627">
    <property type="term" value="C:cytosolic small ribosomal subunit"/>
    <property type="evidence" value="ECO:0007669"/>
    <property type="project" value="TreeGrafter"/>
</dbReference>
<dbReference type="InterPro" id="IPR020574">
    <property type="entry name" value="Ribosomal_uS9_CS"/>
</dbReference>
<dbReference type="NCBIfam" id="NF001099">
    <property type="entry name" value="PRK00132.1"/>
    <property type="match status" value="1"/>
</dbReference>
<evidence type="ECO:0000256" key="2">
    <source>
        <dbReference type="ARBA" id="ARBA00022980"/>
    </source>
</evidence>
<dbReference type="PANTHER" id="PTHR21569">
    <property type="entry name" value="RIBOSOMAL PROTEIN S9"/>
    <property type="match status" value="1"/>
</dbReference>
<dbReference type="InterPro" id="IPR020568">
    <property type="entry name" value="Ribosomal_Su5_D2-typ_SF"/>
</dbReference>
<evidence type="ECO:0000256" key="6">
    <source>
        <dbReference type="RuleBase" id="RU003815"/>
    </source>
</evidence>
<dbReference type="Proteomes" id="UP000177309">
    <property type="component" value="Unassembled WGS sequence"/>
</dbReference>
<keyword evidence="3 5" id="KW-0687">Ribonucleoprotein</keyword>
<dbReference type="GO" id="GO:0006412">
    <property type="term" value="P:translation"/>
    <property type="evidence" value="ECO:0007669"/>
    <property type="project" value="UniProtKB-UniRule"/>
</dbReference>
<evidence type="ECO:0000313" key="8">
    <source>
        <dbReference type="Proteomes" id="UP000177309"/>
    </source>
</evidence>
<dbReference type="HAMAP" id="MF_00532_B">
    <property type="entry name" value="Ribosomal_uS9_B"/>
    <property type="match status" value="1"/>
</dbReference>
<protein>
    <recommendedName>
        <fullName evidence="4 5">Small ribosomal subunit protein uS9</fullName>
    </recommendedName>
</protein>
<evidence type="ECO:0000256" key="5">
    <source>
        <dbReference type="HAMAP-Rule" id="MF_00532"/>
    </source>
</evidence>
<dbReference type="InterPro" id="IPR000754">
    <property type="entry name" value="Ribosomal_uS9"/>
</dbReference>
<evidence type="ECO:0000256" key="1">
    <source>
        <dbReference type="ARBA" id="ARBA00005251"/>
    </source>
</evidence>
<accession>A0A1F4TM59</accession>
<dbReference type="PROSITE" id="PS00360">
    <property type="entry name" value="RIBOSOMAL_S9"/>
    <property type="match status" value="1"/>
</dbReference>
<organism evidence="7 8">
    <name type="scientific">candidate division WOR-1 bacterium RIFOXYC2_FULL_41_25</name>
    <dbReference type="NCBI Taxonomy" id="1802586"/>
    <lineage>
        <taxon>Bacteria</taxon>
        <taxon>Bacillati</taxon>
        <taxon>Saganbacteria</taxon>
    </lineage>
</organism>
<dbReference type="EMBL" id="MEUI01000028">
    <property type="protein sequence ID" value="OGC33776.1"/>
    <property type="molecule type" value="Genomic_DNA"/>
</dbReference>
<evidence type="ECO:0000313" key="7">
    <source>
        <dbReference type="EMBL" id="OGC33776.1"/>
    </source>
</evidence>
<reference evidence="7 8" key="1">
    <citation type="journal article" date="2016" name="Nat. Commun.">
        <title>Thousands of microbial genomes shed light on interconnected biogeochemical processes in an aquifer system.</title>
        <authorList>
            <person name="Anantharaman K."/>
            <person name="Brown C.T."/>
            <person name="Hug L.A."/>
            <person name="Sharon I."/>
            <person name="Castelle C.J."/>
            <person name="Probst A.J."/>
            <person name="Thomas B.C."/>
            <person name="Singh A."/>
            <person name="Wilkins M.J."/>
            <person name="Karaoz U."/>
            <person name="Brodie E.L."/>
            <person name="Williams K.H."/>
            <person name="Hubbard S.S."/>
            <person name="Banfield J.F."/>
        </authorList>
    </citation>
    <scope>NUCLEOTIDE SEQUENCE [LARGE SCALE GENOMIC DNA]</scope>
</reference>